<gene>
    <name evidence="2" type="ORF">NCTC9183_04916</name>
</gene>
<keyword evidence="1" id="KW-0472">Membrane</keyword>
<organism evidence="2">
    <name type="scientific">Klebsiella pneumoniae</name>
    <dbReference type="NCBI Taxonomy" id="573"/>
    <lineage>
        <taxon>Bacteria</taxon>
        <taxon>Pseudomonadati</taxon>
        <taxon>Pseudomonadota</taxon>
        <taxon>Gammaproteobacteria</taxon>
        <taxon>Enterobacterales</taxon>
        <taxon>Enterobacteriaceae</taxon>
        <taxon>Klebsiella/Raoultella group</taxon>
        <taxon>Klebsiella</taxon>
        <taxon>Klebsiella pneumoniae complex</taxon>
    </lineage>
</organism>
<evidence type="ECO:0000256" key="1">
    <source>
        <dbReference type="SAM" id="Phobius"/>
    </source>
</evidence>
<keyword evidence="1" id="KW-0812">Transmembrane</keyword>
<protein>
    <submittedName>
        <fullName evidence="2">Dipeptide transport system permease DppB</fullName>
    </submittedName>
</protein>
<name>A0A4P0YAW7_KLEPN</name>
<dbReference type="AlphaFoldDB" id="A0A4P0YAW7"/>
<dbReference type="Proteomes" id="UP000507695">
    <property type="component" value="Unassembled WGS sequence"/>
</dbReference>
<keyword evidence="1" id="KW-1133">Transmembrane helix</keyword>
<sequence>MAGFGSYLTGSLLLGDMNAVMGCVLLVGVIFVMLNLLSDMLYQFFDPRTKS</sequence>
<proteinExistence type="predicted"/>
<reference evidence="2" key="1">
    <citation type="submission" date="2019-04" db="EMBL/GenBank/DDBJ databases">
        <authorList>
            <consortium name="Pathogen Informatics"/>
        </authorList>
    </citation>
    <scope>NUCLEOTIDE SEQUENCE</scope>
    <source>
        <strain evidence="2">NCTC9183</strain>
    </source>
</reference>
<dbReference type="EMBL" id="CABDVL010000003">
    <property type="protein sequence ID" value="VTM57438.1"/>
    <property type="molecule type" value="Genomic_DNA"/>
</dbReference>
<evidence type="ECO:0000313" key="2">
    <source>
        <dbReference type="EMBL" id="VTM57438.1"/>
    </source>
</evidence>
<accession>A0A4P0YAW7</accession>
<feature type="transmembrane region" description="Helical" evidence="1">
    <location>
        <begin position="19"/>
        <end position="42"/>
    </location>
</feature>